<name>A0A7J7H6P5_CAMSI</name>
<reference evidence="2" key="1">
    <citation type="journal article" date="2020" name="Nat. Commun.">
        <title>Genome assembly of wild tea tree DASZ reveals pedigree and selection history of tea varieties.</title>
        <authorList>
            <person name="Zhang W."/>
            <person name="Zhang Y."/>
            <person name="Qiu H."/>
            <person name="Guo Y."/>
            <person name="Wan H."/>
            <person name="Zhang X."/>
            <person name="Scossa F."/>
            <person name="Alseekh S."/>
            <person name="Zhang Q."/>
            <person name="Wang P."/>
            <person name="Xu L."/>
            <person name="Schmidt M.H."/>
            <person name="Jia X."/>
            <person name="Li D."/>
            <person name="Zhu A."/>
            <person name="Guo F."/>
            <person name="Chen W."/>
            <person name="Ni D."/>
            <person name="Usadel B."/>
            <person name="Fernie A.R."/>
            <person name="Wen W."/>
        </authorList>
    </citation>
    <scope>NUCLEOTIDE SEQUENCE [LARGE SCALE GENOMIC DNA]</scope>
    <source>
        <strain evidence="2">cv. G240</strain>
    </source>
</reference>
<evidence type="ECO:0000313" key="1">
    <source>
        <dbReference type="EMBL" id="KAF5947388.1"/>
    </source>
</evidence>
<keyword evidence="2" id="KW-1185">Reference proteome</keyword>
<gene>
    <name evidence="1" type="ORF">HYC85_013345</name>
</gene>
<dbReference type="AlphaFoldDB" id="A0A7J7H6P5"/>
<accession>A0A7J7H6P5</accession>
<proteinExistence type="predicted"/>
<reference evidence="1 2" key="2">
    <citation type="submission" date="2020-07" db="EMBL/GenBank/DDBJ databases">
        <title>Genome assembly of wild tea tree DASZ reveals pedigree and selection history of tea varieties.</title>
        <authorList>
            <person name="Zhang W."/>
        </authorList>
    </citation>
    <scope>NUCLEOTIDE SEQUENCE [LARGE SCALE GENOMIC DNA]</scope>
    <source>
        <strain evidence="2">cv. G240</strain>
        <tissue evidence="1">Leaf</tissue>
    </source>
</reference>
<sequence length="93" mass="10720">MSGLWDYLVGFLYFYNLYAALHAHGYQEQLPCKQSQFVIALRTITIISLFANNIENRIDQLSALNVVTFGPIKNKKKKQNKNAPKEMLHRMGC</sequence>
<evidence type="ECO:0000313" key="2">
    <source>
        <dbReference type="Proteomes" id="UP000593564"/>
    </source>
</evidence>
<dbReference type="EMBL" id="JACBKZ010000006">
    <property type="protein sequence ID" value="KAF5947388.1"/>
    <property type="molecule type" value="Genomic_DNA"/>
</dbReference>
<dbReference type="Proteomes" id="UP000593564">
    <property type="component" value="Unassembled WGS sequence"/>
</dbReference>
<organism evidence="1 2">
    <name type="scientific">Camellia sinensis</name>
    <name type="common">Tea plant</name>
    <name type="synonym">Thea sinensis</name>
    <dbReference type="NCBI Taxonomy" id="4442"/>
    <lineage>
        <taxon>Eukaryota</taxon>
        <taxon>Viridiplantae</taxon>
        <taxon>Streptophyta</taxon>
        <taxon>Embryophyta</taxon>
        <taxon>Tracheophyta</taxon>
        <taxon>Spermatophyta</taxon>
        <taxon>Magnoliopsida</taxon>
        <taxon>eudicotyledons</taxon>
        <taxon>Gunneridae</taxon>
        <taxon>Pentapetalae</taxon>
        <taxon>asterids</taxon>
        <taxon>Ericales</taxon>
        <taxon>Theaceae</taxon>
        <taxon>Camellia</taxon>
    </lineage>
</organism>
<comment type="caution">
    <text evidence="1">The sequence shown here is derived from an EMBL/GenBank/DDBJ whole genome shotgun (WGS) entry which is preliminary data.</text>
</comment>
<protein>
    <submittedName>
        <fullName evidence="1">Uncharacterized protein</fullName>
    </submittedName>
</protein>